<dbReference type="FunFam" id="3.40.50.300:FF:000285">
    <property type="entry name" value="Sporulation initiation inhibitor Soj"/>
    <property type="match status" value="1"/>
</dbReference>
<dbReference type="Gene3D" id="3.40.50.300">
    <property type="entry name" value="P-loop containing nucleotide triphosphate hydrolases"/>
    <property type="match status" value="1"/>
</dbReference>
<dbReference type="CDD" id="cd02042">
    <property type="entry name" value="ParAB_family"/>
    <property type="match status" value="1"/>
</dbReference>
<feature type="domain" description="AAA" evidence="1">
    <location>
        <begin position="23"/>
        <end position="193"/>
    </location>
</feature>
<reference evidence="2 3" key="1">
    <citation type="journal article" date="2016" name="Nat. Commun.">
        <title>Thousands of microbial genomes shed light on interconnected biogeochemical processes in an aquifer system.</title>
        <authorList>
            <person name="Anantharaman K."/>
            <person name="Brown C.T."/>
            <person name="Hug L.A."/>
            <person name="Sharon I."/>
            <person name="Castelle C.J."/>
            <person name="Probst A.J."/>
            <person name="Thomas B.C."/>
            <person name="Singh A."/>
            <person name="Wilkins M.J."/>
            <person name="Karaoz U."/>
            <person name="Brodie E.L."/>
            <person name="Williams K.H."/>
            <person name="Hubbard S.S."/>
            <person name="Banfield J.F."/>
        </authorList>
    </citation>
    <scope>NUCLEOTIDE SEQUENCE [LARGE SCALE GENOMIC DNA]</scope>
</reference>
<dbReference type="STRING" id="1802559.A2372_02615"/>
<dbReference type="Pfam" id="PF13614">
    <property type="entry name" value="AAA_31"/>
    <property type="match status" value="1"/>
</dbReference>
<name>A0A1F8DXK0_9BACT</name>
<protein>
    <recommendedName>
        <fullName evidence="1">AAA domain-containing protein</fullName>
    </recommendedName>
</protein>
<accession>A0A1F8DXK0</accession>
<comment type="caution">
    <text evidence="2">The sequence shown here is derived from an EMBL/GenBank/DDBJ whole genome shotgun (WGS) entry which is preliminary data.</text>
</comment>
<dbReference type="EMBL" id="MGIT01000001">
    <property type="protein sequence ID" value="OGM93271.1"/>
    <property type="molecule type" value="Genomic_DNA"/>
</dbReference>
<evidence type="ECO:0000313" key="3">
    <source>
        <dbReference type="Proteomes" id="UP000176422"/>
    </source>
</evidence>
<organism evidence="2 3">
    <name type="scientific">Candidatus Wolfebacteria bacterium RIFOXYB1_FULL_54_12</name>
    <dbReference type="NCBI Taxonomy" id="1802559"/>
    <lineage>
        <taxon>Bacteria</taxon>
        <taxon>Candidatus Wolfeibacteriota</taxon>
    </lineage>
</organism>
<dbReference type="Proteomes" id="UP000176422">
    <property type="component" value="Unassembled WGS sequence"/>
</dbReference>
<dbReference type="PANTHER" id="PTHR13696">
    <property type="entry name" value="P-LOOP CONTAINING NUCLEOSIDE TRIPHOSPHATE HYDROLASE"/>
    <property type="match status" value="1"/>
</dbReference>
<dbReference type="InterPro" id="IPR025669">
    <property type="entry name" value="AAA_dom"/>
</dbReference>
<evidence type="ECO:0000259" key="1">
    <source>
        <dbReference type="Pfam" id="PF13614"/>
    </source>
</evidence>
<dbReference type="InterPro" id="IPR050678">
    <property type="entry name" value="DNA_Partitioning_ATPase"/>
</dbReference>
<dbReference type="AlphaFoldDB" id="A0A1F8DXK0"/>
<dbReference type="InterPro" id="IPR027417">
    <property type="entry name" value="P-loop_NTPase"/>
</dbReference>
<proteinExistence type="predicted"/>
<dbReference type="PANTHER" id="PTHR13696:SF52">
    <property type="entry name" value="PARA FAMILY PROTEIN CT_582"/>
    <property type="match status" value="1"/>
</dbReference>
<evidence type="ECO:0000313" key="2">
    <source>
        <dbReference type="EMBL" id="OGM93271.1"/>
    </source>
</evidence>
<sequence length="343" mass="38002">MAKSRISRLYSLYGMPYTKRMARVIAVYNQKGGVAKTTTCVNLSAYLALEGKKVLLIDFDPQANASSGLGHPTKLNEGSIYHGLFGLAEPDALTKPTIFYNYHLIPSSQHLAGALIELVNIPEREYKLKQFIDKIRDKYDYIFIDMPPSLSLLTINGLVAADEIVIPVQSHYFSMEGLSQLLEIIELVHKNISAQGLKVSGAVMTMFDENEPLSHKIAGDIAASFPHNVFKTRIPRSAALSEAPSYGRPVILHDPNSTGARAYEQLAKELIAQETPKQFQMPSQMIPAADPRQEQVVTPLPNESFDSAQDMADILIDIKPQVQSEQPPVVVAEEPVRDTAFYF</sequence>
<dbReference type="SUPFAM" id="SSF52540">
    <property type="entry name" value="P-loop containing nucleoside triphosphate hydrolases"/>
    <property type="match status" value="1"/>
</dbReference>
<gene>
    <name evidence="2" type="ORF">A2372_02615</name>
</gene>